<dbReference type="OrthoDB" id="5872351at2759"/>
<organism evidence="2 3">
    <name type="scientific">Ancylostoma ceylanicum</name>
    <dbReference type="NCBI Taxonomy" id="53326"/>
    <lineage>
        <taxon>Eukaryota</taxon>
        <taxon>Metazoa</taxon>
        <taxon>Ecdysozoa</taxon>
        <taxon>Nematoda</taxon>
        <taxon>Chromadorea</taxon>
        <taxon>Rhabditida</taxon>
        <taxon>Rhabditina</taxon>
        <taxon>Rhabditomorpha</taxon>
        <taxon>Strongyloidea</taxon>
        <taxon>Ancylostomatidae</taxon>
        <taxon>Ancylostomatinae</taxon>
        <taxon>Ancylostoma</taxon>
    </lineage>
</organism>
<accession>A0A016V1D9</accession>
<sequence>MGSMKWIQLSQVTWSCALEVYLTVGATPVLYIPVPGGYPRGFFRVLGVSTKIQLLIGVLLMHFVAVYTVLLFYFRFEMILPNDHRLKPSPWMRNVAILICHVLYCSSISYSCFASSLEDEQLKQKFRLQYKVLPASFNYSDTMLINCDVIACVQIGWFYGLSMASGFTIVVVLIYQTYKYLHSVSANLSARTIELQKLFLLALISQASVHFIALFLPIFLVLASFWMNPCQDVVNACAYLLCVNGTAGNITMIIVMRTYRQEIIRIVENIYSIYKSFIRRARTLTAAMMRRRCAAADRTEARRDVDGHSWLSGTK</sequence>
<evidence type="ECO:0000256" key="1">
    <source>
        <dbReference type="SAM" id="Phobius"/>
    </source>
</evidence>
<dbReference type="InterPro" id="IPR019422">
    <property type="entry name" value="7TM_GPCR_serpentine_rcpt_Srh"/>
</dbReference>
<feature type="transmembrane region" description="Helical" evidence="1">
    <location>
        <begin position="52"/>
        <end position="74"/>
    </location>
</feature>
<protein>
    <recommendedName>
        <fullName evidence="4">G protein-coupled receptor</fullName>
    </recommendedName>
</protein>
<gene>
    <name evidence="2" type="primary">Acey_s0020.g95</name>
    <name evidence="2" type="ORF">Y032_0020g95</name>
</gene>
<feature type="transmembrane region" description="Helical" evidence="1">
    <location>
        <begin position="233"/>
        <end position="255"/>
    </location>
</feature>
<comment type="caution">
    <text evidence="2">The sequence shown here is derived from an EMBL/GenBank/DDBJ whole genome shotgun (WGS) entry which is preliminary data.</text>
</comment>
<evidence type="ECO:0000313" key="2">
    <source>
        <dbReference type="EMBL" id="EYC21285.1"/>
    </source>
</evidence>
<keyword evidence="1" id="KW-0472">Membrane</keyword>
<dbReference type="PANTHER" id="PTHR46891">
    <property type="entry name" value="SERPENTINE RECEPTOR, CLASS H-RELATED"/>
    <property type="match status" value="1"/>
</dbReference>
<proteinExistence type="predicted"/>
<dbReference type="EMBL" id="JARK01001356">
    <property type="protein sequence ID" value="EYC21285.1"/>
    <property type="molecule type" value="Genomic_DNA"/>
</dbReference>
<dbReference type="Proteomes" id="UP000024635">
    <property type="component" value="Unassembled WGS sequence"/>
</dbReference>
<keyword evidence="1" id="KW-1133">Transmembrane helix</keyword>
<feature type="transmembrane region" description="Helical" evidence="1">
    <location>
        <begin position="95"/>
        <end position="117"/>
    </location>
</feature>
<dbReference type="AlphaFoldDB" id="A0A016V1D9"/>
<keyword evidence="1" id="KW-0812">Transmembrane</keyword>
<keyword evidence="3" id="KW-1185">Reference proteome</keyword>
<evidence type="ECO:0000313" key="3">
    <source>
        <dbReference type="Proteomes" id="UP000024635"/>
    </source>
</evidence>
<name>A0A016V1D9_9BILA</name>
<reference evidence="3" key="1">
    <citation type="journal article" date="2015" name="Nat. Genet.">
        <title>The genome and transcriptome of the zoonotic hookworm Ancylostoma ceylanicum identify infection-specific gene families.</title>
        <authorList>
            <person name="Schwarz E.M."/>
            <person name="Hu Y."/>
            <person name="Antoshechkin I."/>
            <person name="Miller M.M."/>
            <person name="Sternberg P.W."/>
            <person name="Aroian R.V."/>
        </authorList>
    </citation>
    <scope>NUCLEOTIDE SEQUENCE</scope>
    <source>
        <strain evidence="3">HY135</strain>
    </source>
</reference>
<feature type="transmembrane region" description="Helical" evidence="1">
    <location>
        <begin position="12"/>
        <end position="32"/>
    </location>
</feature>
<feature type="transmembrane region" description="Helical" evidence="1">
    <location>
        <begin position="198"/>
        <end position="227"/>
    </location>
</feature>
<feature type="transmembrane region" description="Helical" evidence="1">
    <location>
        <begin position="157"/>
        <end position="178"/>
    </location>
</feature>
<dbReference type="Pfam" id="PF10318">
    <property type="entry name" value="7TM_GPCR_Srh"/>
    <property type="match status" value="1"/>
</dbReference>
<evidence type="ECO:0008006" key="4">
    <source>
        <dbReference type="Google" id="ProtNLM"/>
    </source>
</evidence>